<dbReference type="EMBL" id="AAMS01000011">
    <property type="protein sequence ID" value="EAQ05304.1"/>
    <property type="molecule type" value="Genomic_DNA"/>
</dbReference>
<dbReference type="eggNOG" id="COG4235">
    <property type="taxonomic scope" value="Bacteria"/>
</dbReference>
<dbReference type="HOGENOM" id="CLU_036074_4_1_5"/>
<keyword evidence="3" id="KW-1185">Reference proteome</keyword>
<dbReference type="AlphaFoldDB" id="A3V9D4"/>
<dbReference type="InterPro" id="IPR011990">
    <property type="entry name" value="TPR-like_helical_dom_sf"/>
</dbReference>
<reference evidence="2 3" key="1">
    <citation type="submission" date="2006-01" db="EMBL/GenBank/DDBJ databases">
        <authorList>
            <person name="Hagstrom A."/>
            <person name="Ferriera S."/>
            <person name="Johnson J."/>
            <person name="Kravitz S."/>
            <person name="Halpern A."/>
            <person name="Remington K."/>
            <person name="Beeson K."/>
            <person name="Tran B."/>
            <person name="Rogers Y.-H."/>
            <person name="Friedman R."/>
            <person name="Venter J.C."/>
        </authorList>
    </citation>
    <scope>NUCLEOTIDE SEQUENCE [LARGE SCALE GENOMIC DNA]</scope>
    <source>
        <strain evidence="2 3">SKA53</strain>
    </source>
</reference>
<proteinExistence type="predicted"/>
<protein>
    <submittedName>
        <fullName evidence="2">Cytochrome c-type biogenesis protein CycH</fullName>
    </submittedName>
</protein>
<evidence type="ECO:0000313" key="2">
    <source>
        <dbReference type="EMBL" id="EAQ05304.1"/>
    </source>
</evidence>
<dbReference type="NCBIfam" id="TIGR03142">
    <property type="entry name" value="cytochro_ccmI"/>
    <property type="match status" value="1"/>
</dbReference>
<comment type="caution">
    <text evidence="2">The sequence shown here is derived from an EMBL/GenBank/DDBJ whole genome shotgun (WGS) entry which is preliminary data.</text>
</comment>
<evidence type="ECO:0000256" key="1">
    <source>
        <dbReference type="ARBA" id="ARBA00022748"/>
    </source>
</evidence>
<dbReference type="InterPro" id="IPR017560">
    <property type="entry name" value="Cyt_c_biogenesis_CcmI"/>
</dbReference>
<dbReference type="GO" id="GO:0017004">
    <property type="term" value="P:cytochrome complex assembly"/>
    <property type="evidence" value="ECO:0007669"/>
    <property type="project" value="UniProtKB-KW"/>
</dbReference>
<dbReference type="STRING" id="314232.SKA53_05995"/>
<accession>A3V9D4</accession>
<dbReference type="Proteomes" id="UP000004507">
    <property type="component" value="Unassembled WGS sequence"/>
</dbReference>
<dbReference type="SUPFAM" id="SSF48452">
    <property type="entry name" value="TPR-like"/>
    <property type="match status" value="1"/>
</dbReference>
<dbReference type="Gene3D" id="1.25.40.10">
    <property type="entry name" value="Tetratricopeptide repeat domain"/>
    <property type="match status" value="1"/>
</dbReference>
<evidence type="ECO:0000313" key="3">
    <source>
        <dbReference type="Proteomes" id="UP000004507"/>
    </source>
</evidence>
<sequence length="398" mass="42942">MIFWILVGLMTLAVAGLMAIPLLRAPDVQGENPDITIYRAQLAEIDRDLERSLLDPAEADRSRTEIAHRLLAASRRQTAPLHHHKRQGLTAVTVLAVIAAVTFATYTQLGAPGYGDVPLQARLAASDAMRANRPAQVFLEQVAPPPPPVNVPDDYRAAIDQLRDIAPTRPDDLEAWSRLVFHEVELRNYSGAAVAQERVVAIIGDDAQPADFVRLLDLLVVAAGGLVSPEAEQVIRDILARDESNAAARYYLGLLYDQTDRPDLAYRLWRDLAENGDLASFHVASARQLIEDAAFRAGVDYTLPEVRGPSADDIATAQDMTPEDRQAMIGGMVAGLADRLANDGGTAADWARLITAYGVLGETDSARAIWVEAADVFGANAEAMATLTQAARNAGVAE</sequence>
<dbReference type="OrthoDB" id="9815847at2"/>
<gene>
    <name evidence="2" type="ORF">SKA53_05995</name>
</gene>
<dbReference type="RefSeq" id="WP_007205152.1">
    <property type="nucleotide sequence ID" value="NZ_CH672414.1"/>
</dbReference>
<organism evidence="2 3">
    <name type="scientific">Yoonia vestfoldensis SKA53</name>
    <dbReference type="NCBI Taxonomy" id="314232"/>
    <lineage>
        <taxon>Bacteria</taxon>
        <taxon>Pseudomonadati</taxon>
        <taxon>Pseudomonadota</taxon>
        <taxon>Alphaproteobacteria</taxon>
        <taxon>Rhodobacterales</taxon>
        <taxon>Paracoccaceae</taxon>
        <taxon>Yoonia</taxon>
    </lineage>
</organism>
<keyword evidence="1" id="KW-0201">Cytochrome c-type biogenesis</keyword>
<name>A3V9D4_9RHOB</name>